<dbReference type="InterPro" id="IPR042234">
    <property type="entry name" value="WDFY1/WDFY2"/>
</dbReference>
<dbReference type="InterPro" id="IPR013083">
    <property type="entry name" value="Znf_RING/FYVE/PHD"/>
</dbReference>
<evidence type="ECO:0000313" key="12">
    <source>
        <dbReference type="Proteomes" id="UP000094527"/>
    </source>
</evidence>
<keyword evidence="4" id="KW-0677">Repeat</keyword>
<dbReference type="GO" id="GO:0008270">
    <property type="term" value="F:zinc ion binding"/>
    <property type="evidence" value="ECO:0007669"/>
    <property type="project" value="UniProtKB-KW"/>
</dbReference>
<dbReference type="InterPro" id="IPR015943">
    <property type="entry name" value="WD40/YVTN_repeat-like_dom_sf"/>
</dbReference>
<dbReference type="SUPFAM" id="SSF57903">
    <property type="entry name" value="FYVE/PHD zinc finger"/>
    <property type="match status" value="1"/>
</dbReference>
<dbReference type="EMBL" id="LJIJ01000016">
    <property type="protein sequence ID" value="ODN05784.1"/>
    <property type="molecule type" value="Genomic_DNA"/>
</dbReference>
<evidence type="ECO:0000313" key="11">
    <source>
        <dbReference type="EMBL" id="ODN05784.1"/>
    </source>
</evidence>
<keyword evidence="12" id="KW-1185">Reference proteome</keyword>
<dbReference type="PROSITE" id="PS50294">
    <property type="entry name" value="WD_REPEATS_REGION"/>
    <property type="match status" value="3"/>
</dbReference>
<dbReference type="Gene3D" id="2.130.10.10">
    <property type="entry name" value="YVTN repeat-like/Quinoprotein amine dehydrogenase"/>
    <property type="match status" value="2"/>
</dbReference>
<evidence type="ECO:0000256" key="4">
    <source>
        <dbReference type="ARBA" id="ARBA00022737"/>
    </source>
</evidence>
<evidence type="ECO:0000256" key="6">
    <source>
        <dbReference type="ARBA" id="ARBA00022771"/>
    </source>
</evidence>
<dbReference type="AlphaFoldDB" id="A0A1D2NKK4"/>
<dbReference type="OrthoDB" id="63070at2759"/>
<evidence type="ECO:0000256" key="7">
    <source>
        <dbReference type="ARBA" id="ARBA00022833"/>
    </source>
</evidence>
<protein>
    <submittedName>
        <fullName evidence="11">WD repeat and FYVE domain-containing protein 1</fullName>
    </submittedName>
</protein>
<proteinExistence type="predicted"/>
<feature type="repeat" description="WD" evidence="9">
    <location>
        <begin position="243"/>
        <end position="284"/>
    </location>
</feature>
<dbReference type="SMART" id="SM00064">
    <property type="entry name" value="FYVE"/>
    <property type="match status" value="1"/>
</dbReference>
<dbReference type="PROSITE" id="PS50178">
    <property type="entry name" value="ZF_FYVE"/>
    <property type="match status" value="1"/>
</dbReference>
<dbReference type="PROSITE" id="PS50082">
    <property type="entry name" value="WD_REPEATS_2"/>
    <property type="match status" value="3"/>
</dbReference>
<dbReference type="InterPro" id="IPR020472">
    <property type="entry name" value="WD40_PAC1"/>
</dbReference>
<name>A0A1D2NKK4_ORCCI</name>
<dbReference type="STRING" id="48709.A0A1D2NKK4"/>
<dbReference type="PROSITE" id="PS00678">
    <property type="entry name" value="WD_REPEATS_1"/>
    <property type="match status" value="3"/>
</dbReference>
<dbReference type="InterPro" id="IPR001680">
    <property type="entry name" value="WD40_rpt"/>
</dbReference>
<dbReference type="InterPro" id="IPR011011">
    <property type="entry name" value="Znf_FYVE_PHD"/>
</dbReference>
<dbReference type="PANTHER" id="PTHR46189:SF1">
    <property type="entry name" value="LD41958P"/>
    <property type="match status" value="1"/>
</dbReference>
<dbReference type="InterPro" id="IPR017455">
    <property type="entry name" value="Znf_FYVE-rel"/>
</dbReference>
<dbReference type="SUPFAM" id="SSF50978">
    <property type="entry name" value="WD40 repeat-like"/>
    <property type="match status" value="1"/>
</dbReference>
<comment type="caution">
    <text evidence="11">The sequence shown here is derived from an EMBL/GenBank/DDBJ whole genome shotgun (WGS) entry which is preliminary data.</text>
</comment>
<dbReference type="Gene3D" id="3.30.40.10">
    <property type="entry name" value="Zinc/RING finger domain, C3HC4 (zinc finger)"/>
    <property type="match status" value="1"/>
</dbReference>
<sequence>MAAEIKPGVKFATNKKPVLVGKVEGFTDDLNDATLIPGEDGVITAGDDKTVQVWLKRDSGQYWPSICQYVPSQATCIFVCFTSAESRLVFIGLENGTVMEFNLAPDCNKLEHRRDYLSHVARVVGVHFEKGRVLSVSRDKTFQWADARTANIVTTHTFGAWCTALQYDTLTDHAFVGDYSGQITMLKLSGTDGLTCVTTFKGHSGSVRSLLWQPDSSFLFSGSFDQNICVWDIGGKKGTVYELQGHKGKVTGLSYLTRTHQLISGGEDAILVAWNMKGERLQTPEWKESDVCEVCKRPFFWNLRAMMENKTIGQRQHHCRACGKAVCDKCSNRRTPLPRMGFEFDIRVCDPCYSGVTDNDRTSLASFHEAKQSIVTLHIDEARHLLITVGSDRLIKIWDISALNQ</sequence>
<dbReference type="PANTHER" id="PTHR46189">
    <property type="entry name" value="LD41958P"/>
    <property type="match status" value="1"/>
</dbReference>
<feature type="repeat" description="WD" evidence="9">
    <location>
        <begin position="200"/>
        <end position="233"/>
    </location>
</feature>
<dbReference type="InterPro" id="IPR019775">
    <property type="entry name" value="WD40_repeat_CS"/>
</dbReference>
<evidence type="ECO:0000256" key="1">
    <source>
        <dbReference type="ARBA" id="ARBA00004412"/>
    </source>
</evidence>
<keyword evidence="3" id="KW-0479">Metal-binding</keyword>
<keyword evidence="2 9" id="KW-0853">WD repeat</keyword>
<comment type="subcellular location">
    <subcellularLocation>
        <location evidence="1">Early endosome</location>
    </subcellularLocation>
</comment>
<evidence type="ECO:0000256" key="8">
    <source>
        <dbReference type="PROSITE-ProRule" id="PRU00091"/>
    </source>
</evidence>
<dbReference type="CDD" id="cd15718">
    <property type="entry name" value="FYVE_WDFY1_like"/>
    <property type="match status" value="1"/>
</dbReference>
<evidence type="ECO:0000259" key="10">
    <source>
        <dbReference type="PROSITE" id="PS50178"/>
    </source>
</evidence>
<keyword evidence="6 8" id="KW-0863">Zinc-finger</keyword>
<gene>
    <name evidence="11" type="ORF">Ocin01_00886</name>
</gene>
<keyword evidence="5" id="KW-0967">Endosome</keyword>
<feature type="domain" description="FYVE-type" evidence="10">
    <location>
        <begin position="286"/>
        <end position="357"/>
    </location>
</feature>
<dbReference type="OMA" id="EIRCLRW"/>
<feature type="repeat" description="WD" evidence="9">
    <location>
        <begin position="367"/>
        <end position="405"/>
    </location>
</feature>
<evidence type="ECO:0000256" key="3">
    <source>
        <dbReference type="ARBA" id="ARBA00022723"/>
    </source>
</evidence>
<accession>A0A1D2NKK4</accession>
<dbReference type="PRINTS" id="PR00320">
    <property type="entry name" value="GPROTEINBRPT"/>
</dbReference>
<dbReference type="FunFam" id="3.30.40.10:FF:000105">
    <property type="entry name" value="WD repeat and FYVE domain-containing protein 2"/>
    <property type="match status" value="1"/>
</dbReference>
<dbReference type="SMART" id="SM00320">
    <property type="entry name" value="WD40"/>
    <property type="match status" value="5"/>
</dbReference>
<dbReference type="Pfam" id="PF00400">
    <property type="entry name" value="WD40"/>
    <property type="match status" value="3"/>
</dbReference>
<reference evidence="11 12" key="1">
    <citation type="journal article" date="2016" name="Genome Biol. Evol.">
        <title>Gene Family Evolution Reflects Adaptation to Soil Environmental Stressors in the Genome of the Collembolan Orchesella cincta.</title>
        <authorList>
            <person name="Faddeeva-Vakhrusheva A."/>
            <person name="Derks M.F."/>
            <person name="Anvar S.Y."/>
            <person name="Agamennone V."/>
            <person name="Suring W."/>
            <person name="Smit S."/>
            <person name="van Straalen N.M."/>
            <person name="Roelofs D."/>
        </authorList>
    </citation>
    <scope>NUCLEOTIDE SEQUENCE [LARGE SCALE GENOMIC DNA]</scope>
    <source>
        <tissue evidence="11">Mixed pool</tissue>
    </source>
</reference>
<keyword evidence="7" id="KW-0862">Zinc</keyword>
<dbReference type="Pfam" id="PF01363">
    <property type="entry name" value="FYVE"/>
    <property type="match status" value="1"/>
</dbReference>
<dbReference type="InterPro" id="IPR036322">
    <property type="entry name" value="WD40_repeat_dom_sf"/>
</dbReference>
<dbReference type="GO" id="GO:0005769">
    <property type="term" value="C:early endosome"/>
    <property type="evidence" value="ECO:0007669"/>
    <property type="project" value="UniProtKB-SubCell"/>
</dbReference>
<evidence type="ECO:0000256" key="5">
    <source>
        <dbReference type="ARBA" id="ARBA00022753"/>
    </source>
</evidence>
<dbReference type="InterPro" id="IPR000306">
    <property type="entry name" value="Znf_FYVE"/>
</dbReference>
<organism evidence="11 12">
    <name type="scientific">Orchesella cincta</name>
    <name type="common">Springtail</name>
    <name type="synonym">Podura cincta</name>
    <dbReference type="NCBI Taxonomy" id="48709"/>
    <lineage>
        <taxon>Eukaryota</taxon>
        <taxon>Metazoa</taxon>
        <taxon>Ecdysozoa</taxon>
        <taxon>Arthropoda</taxon>
        <taxon>Hexapoda</taxon>
        <taxon>Collembola</taxon>
        <taxon>Entomobryomorpha</taxon>
        <taxon>Entomobryoidea</taxon>
        <taxon>Orchesellidae</taxon>
        <taxon>Orchesellinae</taxon>
        <taxon>Orchesella</taxon>
    </lineage>
</organism>
<dbReference type="Proteomes" id="UP000094527">
    <property type="component" value="Unassembled WGS sequence"/>
</dbReference>
<evidence type="ECO:0000256" key="2">
    <source>
        <dbReference type="ARBA" id="ARBA00022574"/>
    </source>
</evidence>
<evidence type="ECO:0000256" key="9">
    <source>
        <dbReference type="PROSITE-ProRule" id="PRU00221"/>
    </source>
</evidence>